<comment type="caution">
    <text evidence="1">The sequence shown here is derived from an EMBL/GenBank/DDBJ whole genome shotgun (WGS) entry which is preliminary data.</text>
</comment>
<protein>
    <submittedName>
        <fullName evidence="1">Uncharacterized protein</fullName>
    </submittedName>
</protein>
<dbReference type="Proteomes" id="UP000242450">
    <property type="component" value="Chromosome 18"/>
</dbReference>
<sequence>MAQLLQKSRVQMHHL</sequence>
<accession>A0A212CL43</accession>
<gene>
    <name evidence="1" type="ORF">Celaphus_00012011</name>
</gene>
<reference evidence="1 2" key="1">
    <citation type="journal article" date="2018" name="Mol. Genet. Genomics">
        <title>The red deer Cervus elaphus genome CerEla1.0: sequencing, annotating, genes, and chromosomes.</title>
        <authorList>
            <person name="Bana N.A."/>
            <person name="Nyiri A."/>
            <person name="Nagy J."/>
            <person name="Frank K."/>
            <person name="Nagy T."/>
            <person name="Steger V."/>
            <person name="Schiller M."/>
            <person name="Lakatos P."/>
            <person name="Sugar L."/>
            <person name="Horn P."/>
            <person name="Barta E."/>
            <person name="Orosz L."/>
        </authorList>
    </citation>
    <scope>NUCLEOTIDE SEQUENCE [LARGE SCALE GENOMIC DNA]</scope>
    <source>
        <strain evidence="1">Hungarian</strain>
    </source>
</reference>
<keyword evidence="2" id="KW-1185">Reference proteome</keyword>
<dbReference type="EMBL" id="MKHE01000018">
    <property type="protein sequence ID" value="OWK06733.1"/>
    <property type="molecule type" value="Genomic_DNA"/>
</dbReference>
<organism evidence="1 2">
    <name type="scientific">Cervus elaphus hippelaphus</name>
    <name type="common">European red deer</name>
    <dbReference type="NCBI Taxonomy" id="46360"/>
    <lineage>
        <taxon>Eukaryota</taxon>
        <taxon>Metazoa</taxon>
        <taxon>Chordata</taxon>
        <taxon>Craniata</taxon>
        <taxon>Vertebrata</taxon>
        <taxon>Euteleostomi</taxon>
        <taxon>Mammalia</taxon>
        <taxon>Eutheria</taxon>
        <taxon>Laurasiatheria</taxon>
        <taxon>Artiodactyla</taxon>
        <taxon>Ruminantia</taxon>
        <taxon>Pecora</taxon>
        <taxon>Cervidae</taxon>
        <taxon>Cervinae</taxon>
        <taxon>Cervus</taxon>
    </lineage>
</organism>
<name>A0A212CL43_CEREH</name>
<evidence type="ECO:0000313" key="2">
    <source>
        <dbReference type="Proteomes" id="UP000242450"/>
    </source>
</evidence>
<proteinExistence type="predicted"/>
<evidence type="ECO:0000313" key="1">
    <source>
        <dbReference type="EMBL" id="OWK06733.1"/>
    </source>
</evidence>